<accession>A0A5C5V5B8</accession>
<organism evidence="2 3">
    <name type="scientific">Posidoniimonas corsicana</name>
    <dbReference type="NCBI Taxonomy" id="1938618"/>
    <lineage>
        <taxon>Bacteria</taxon>
        <taxon>Pseudomonadati</taxon>
        <taxon>Planctomycetota</taxon>
        <taxon>Planctomycetia</taxon>
        <taxon>Pirellulales</taxon>
        <taxon>Lacipirellulaceae</taxon>
        <taxon>Posidoniimonas</taxon>
    </lineage>
</organism>
<keyword evidence="1" id="KW-0732">Signal</keyword>
<evidence type="ECO:0008006" key="4">
    <source>
        <dbReference type="Google" id="ProtNLM"/>
    </source>
</evidence>
<keyword evidence="3" id="KW-1185">Reference proteome</keyword>
<gene>
    <name evidence="2" type="ORF">KOR34_35710</name>
</gene>
<evidence type="ECO:0000313" key="2">
    <source>
        <dbReference type="EMBL" id="TWT33738.1"/>
    </source>
</evidence>
<comment type="caution">
    <text evidence="2">The sequence shown here is derived from an EMBL/GenBank/DDBJ whole genome shotgun (WGS) entry which is preliminary data.</text>
</comment>
<feature type="signal peptide" evidence="1">
    <location>
        <begin position="1"/>
        <end position="27"/>
    </location>
</feature>
<evidence type="ECO:0000256" key="1">
    <source>
        <dbReference type="SAM" id="SignalP"/>
    </source>
</evidence>
<sequence precursor="true">MIAHLPSIASTLLLVFGPLATLSSAWAPCLLDPVTTYTNGLPLASTDPMRTHNFNYGCDPYRVGCCGGHYHCPCLKGALFPNRCCGCQATPPDACRNRVGAAEELEPSGVITLGNLPAPSVGGVFGAGPASPAAASPFGR</sequence>
<feature type="chain" id="PRO_5022980108" description="EGF-like domain-containing protein" evidence="1">
    <location>
        <begin position="28"/>
        <end position="140"/>
    </location>
</feature>
<protein>
    <recommendedName>
        <fullName evidence="4">EGF-like domain-containing protein</fullName>
    </recommendedName>
</protein>
<reference evidence="2 3" key="1">
    <citation type="submission" date="2019-02" db="EMBL/GenBank/DDBJ databases">
        <title>Deep-cultivation of Planctomycetes and their phenomic and genomic characterization uncovers novel biology.</title>
        <authorList>
            <person name="Wiegand S."/>
            <person name="Jogler M."/>
            <person name="Boedeker C."/>
            <person name="Pinto D."/>
            <person name="Vollmers J."/>
            <person name="Rivas-Marin E."/>
            <person name="Kohn T."/>
            <person name="Peeters S.H."/>
            <person name="Heuer A."/>
            <person name="Rast P."/>
            <person name="Oberbeckmann S."/>
            <person name="Bunk B."/>
            <person name="Jeske O."/>
            <person name="Meyerdierks A."/>
            <person name="Storesund J.E."/>
            <person name="Kallscheuer N."/>
            <person name="Luecker S."/>
            <person name="Lage O.M."/>
            <person name="Pohl T."/>
            <person name="Merkel B.J."/>
            <person name="Hornburger P."/>
            <person name="Mueller R.-W."/>
            <person name="Bruemmer F."/>
            <person name="Labrenz M."/>
            <person name="Spormann A.M."/>
            <person name="Op Den Camp H."/>
            <person name="Overmann J."/>
            <person name="Amann R."/>
            <person name="Jetten M.S.M."/>
            <person name="Mascher T."/>
            <person name="Medema M.H."/>
            <person name="Devos D.P."/>
            <person name="Kaster A.-K."/>
            <person name="Ovreas L."/>
            <person name="Rohde M."/>
            <person name="Galperin M.Y."/>
            <person name="Jogler C."/>
        </authorList>
    </citation>
    <scope>NUCLEOTIDE SEQUENCE [LARGE SCALE GENOMIC DNA]</scope>
    <source>
        <strain evidence="2 3">KOR34</strain>
    </source>
</reference>
<dbReference type="EMBL" id="SIHJ01000002">
    <property type="protein sequence ID" value="TWT33738.1"/>
    <property type="molecule type" value="Genomic_DNA"/>
</dbReference>
<dbReference type="AlphaFoldDB" id="A0A5C5V5B8"/>
<dbReference type="RefSeq" id="WP_146566610.1">
    <property type="nucleotide sequence ID" value="NZ_SIHJ01000002.1"/>
</dbReference>
<name>A0A5C5V5B8_9BACT</name>
<evidence type="ECO:0000313" key="3">
    <source>
        <dbReference type="Proteomes" id="UP000316714"/>
    </source>
</evidence>
<dbReference type="Proteomes" id="UP000316714">
    <property type="component" value="Unassembled WGS sequence"/>
</dbReference>
<dbReference type="OrthoDB" id="289755at2"/>
<proteinExistence type="predicted"/>